<evidence type="ECO:0000313" key="2">
    <source>
        <dbReference type="EMBL" id="KAH7542635.1"/>
    </source>
</evidence>
<name>A0A978VUZ0_ZIZJJ</name>
<gene>
    <name evidence="2" type="ORF">FEM48_Zijuj02G0095000</name>
</gene>
<dbReference type="Proteomes" id="UP000813462">
    <property type="component" value="Unassembled WGS sequence"/>
</dbReference>
<evidence type="ECO:0000256" key="1">
    <source>
        <dbReference type="SAM" id="MobiDB-lite"/>
    </source>
</evidence>
<dbReference type="PANTHER" id="PTHR31286:SF167">
    <property type="entry name" value="OS09G0268800 PROTEIN"/>
    <property type="match status" value="1"/>
</dbReference>
<dbReference type="PANTHER" id="PTHR31286">
    <property type="entry name" value="GLYCINE-RICH CELL WALL STRUCTURAL PROTEIN 1.8-LIKE"/>
    <property type="match status" value="1"/>
</dbReference>
<evidence type="ECO:0000313" key="3">
    <source>
        <dbReference type="Proteomes" id="UP000813462"/>
    </source>
</evidence>
<dbReference type="EMBL" id="JAEACU010000002">
    <property type="protein sequence ID" value="KAH7542635.1"/>
    <property type="molecule type" value="Genomic_DNA"/>
</dbReference>
<dbReference type="InterPro" id="IPR040256">
    <property type="entry name" value="At4g02000-like"/>
</dbReference>
<dbReference type="AlphaFoldDB" id="A0A978VUZ0"/>
<feature type="compositionally biased region" description="Basic and acidic residues" evidence="1">
    <location>
        <begin position="178"/>
        <end position="210"/>
    </location>
</feature>
<evidence type="ECO:0008006" key="4">
    <source>
        <dbReference type="Google" id="ProtNLM"/>
    </source>
</evidence>
<sequence>MDTEENRGKQADRARVWNRRPWTINGAHLLFKEWNPEMTLRDFEFNSSTFWVQIHGLPIQFMNKENAKKIGGLFKEVINCEDTSRKNVLGHMKNTCTIPSASSTKEGEMYRVWLRAEDGVYLVVNEGCFLRRVENPRNDFFDSFSNEDLGVEEEEQDRDRVEEAALTEVPKANSAKVTVDDKDEAHVNQGERGDRSDKELTGVTDNDSKENCPAMTEEVYKLIGSES</sequence>
<feature type="region of interest" description="Disordered" evidence="1">
    <location>
        <begin position="143"/>
        <end position="215"/>
    </location>
</feature>
<proteinExistence type="predicted"/>
<reference evidence="2" key="1">
    <citation type="journal article" date="2021" name="Front. Plant Sci.">
        <title>Chromosome-Scale Genome Assembly for Chinese Sour Jujube and Insights Into Its Genome Evolution and Domestication Signature.</title>
        <authorList>
            <person name="Shen L.-Y."/>
            <person name="Luo H."/>
            <person name="Wang X.-L."/>
            <person name="Wang X.-M."/>
            <person name="Qiu X.-J."/>
            <person name="Liu H."/>
            <person name="Zhou S.-S."/>
            <person name="Jia K.-H."/>
            <person name="Nie S."/>
            <person name="Bao Y.-T."/>
            <person name="Zhang R.-G."/>
            <person name="Yun Q.-Z."/>
            <person name="Chai Y.-H."/>
            <person name="Lu J.-Y."/>
            <person name="Li Y."/>
            <person name="Zhao S.-W."/>
            <person name="Mao J.-F."/>
            <person name="Jia S.-G."/>
            <person name="Mao Y.-M."/>
        </authorList>
    </citation>
    <scope>NUCLEOTIDE SEQUENCE</scope>
    <source>
        <strain evidence="2">AT0</strain>
        <tissue evidence="2">Leaf</tissue>
    </source>
</reference>
<comment type="caution">
    <text evidence="2">The sequence shown here is derived from an EMBL/GenBank/DDBJ whole genome shotgun (WGS) entry which is preliminary data.</text>
</comment>
<protein>
    <recommendedName>
        <fullName evidence="4">DUF4283 domain-containing protein</fullName>
    </recommendedName>
</protein>
<organism evidence="2 3">
    <name type="scientific">Ziziphus jujuba var. spinosa</name>
    <dbReference type="NCBI Taxonomy" id="714518"/>
    <lineage>
        <taxon>Eukaryota</taxon>
        <taxon>Viridiplantae</taxon>
        <taxon>Streptophyta</taxon>
        <taxon>Embryophyta</taxon>
        <taxon>Tracheophyta</taxon>
        <taxon>Spermatophyta</taxon>
        <taxon>Magnoliopsida</taxon>
        <taxon>eudicotyledons</taxon>
        <taxon>Gunneridae</taxon>
        <taxon>Pentapetalae</taxon>
        <taxon>rosids</taxon>
        <taxon>fabids</taxon>
        <taxon>Rosales</taxon>
        <taxon>Rhamnaceae</taxon>
        <taxon>Paliureae</taxon>
        <taxon>Ziziphus</taxon>
    </lineage>
</organism>
<accession>A0A978VUZ0</accession>